<organism evidence="2 3">
    <name type="scientific">Corynebacterium marinum DSM 44953</name>
    <dbReference type="NCBI Taxonomy" id="1224162"/>
    <lineage>
        <taxon>Bacteria</taxon>
        <taxon>Bacillati</taxon>
        <taxon>Actinomycetota</taxon>
        <taxon>Actinomycetes</taxon>
        <taxon>Mycobacteriales</taxon>
        <taxon>Corynebacteriaceae</taxon>
        <taxon>Corynebacterium</taxon>
    </lineage>
</organism>
<accession>A0A0B6TDA0</accession>
<evidence type="ECO:0008006" key="4">
    <source>
        <dbReference type="Google" id="ProtNLM"/>
    </source>
</evidence>
<feature type="transmembrane region" description="Helical" evidence="1">
    <location>
        <begin position="175"/>
        <end position="203"/>
    </location>
</feature>
<sequence>MLSHTITRSRPRQPAPAVLALVTVLVAGLVLRAWVVSRGWFYWDDLILLAQARESGLGELLLRPHDGHLMPGSWLMIWLFAAAVEGLNWPAAVAALVVGQTAAAGAVAYAAWRIRPQHAWWVTAIYLLIPLALPTSTWLAAAVNSLPLHTAAAVWLAHGWLHLTRGRTSDAVAAAAAVAAAGLFSERVVLLAPATLLLLLVWAPGARHRVTLAAGLLAPSVAWAGVYLAAVGDPRLPGGDPGSAGQLIAHGYLQAFLPTLAGGPWSWDRWHPGPPFAAPSVPAVLAGLLACAGLLWWAGRQRGGRGILAAGIVLAYPLLPFLALAVARSGGDTAAEITQTLRHFAEVSVPLALTCGVLAGRPVGRPGGLPRGWYLALLVVLTVSSLVSTAAYARSWSQQPAREYFTTLSAGLAQREQPILDQAVPLEVLLPVAHPYNRLSALLEEPRISQVTSDPALADRHGNLVPAELFPLRATGSEPGCAEGELAVPLDGPLLERDWVLRLNYLAENPGEASVSLDGEAVRFPVEQGLNQVHVSLHGGGDALLVTADGLCLGRSEVGLLAPSR</sequence>
<keyword evidence="1" id="KW-1133">Transmembrane helix</keyword>
<name>A0A0B6TDA0_9CORY</name>
<reference evidence="2 3" key="1">
    <citation type="submission" date="2014-05" db="EMBL/GenBank/DDBJ databases">
        <title>Complete genome sequence of Corynebacterium marinum DSM 44953.</title>
        <authorList>
            <person name="Schaffert L."/>
            <person name="Albersmeier A."/>
            <person name="Kalinowski J."/>
            <person name="Ruckert C."/>
        </authorList>
    </citation>
    <scope>NUCLEOTIDE SEQUENCE [LARGE SCALE GENOMIC DNA]</scope>
    <source>
        <strain evidence="2 3">DSM 44953</strain>
    </source>
</reference>
<dbReference type="AlphaFoldDB" id="A0A0B6TDA0"/>
<protein>
    <recommendedName>
        <fullName evidence="4">Glycosyltransferase RgtA/B/C/D-like domain-containing protein</fullName>
    </recommendedName>
</protein>
<dbReference type="HOGENOM" id="CLU_020410_0_0_11"/>
<gene>
    <name evidence="2" type="ORF">B840_01275</name>
</gene>
<dbReference type="RefSeq" id="WP_052491037.1">
    <property type="nucleotide sequence ID" value="NZ_CP007790.1"/>
</dbReference>
<keyword evidence="1" id="KW-0472">Membrane</keyword>
<dbReference type="OrthoDB" id="3778510at2"/>
<evidence type="ECO:0000256" key="1">
    <source>
        <dbReference type="SAM" id="Phobius"/>
    </source>
</evidence>
<feature type="transmembrane region" description="Helical" evidence="1">
    <location>
        <begin position="306"/>
        <end position="327"/>
    </location>
</feature>
<proteinExistence type="predicted"/>
<feature type="transmembrane region" description="Helical" evidence="1">
    <location>
        <begin position="118"/>
        <end position="139"/>
    </location>
</feature>
<dbReference type="STRING" id="1224162.B840_01275"/>
<dbReference type="KEGG" id="cmq:B840_01275"/>
<feature type="transmembrane region" description="Helical" evidence="1">
    <location>
        <begin position="372"/>
        <end position="393"/>
    </location>
</feature>
<evidence type="ECO:0000313" key="2">
    <source>
        <dbReference type="EMBL" id="AJK67887.1"/>
    </source>
</evidence>
<dbReference type="Proteomes" id="UP000031928">
    <property type="component" value="Chromosome"/>
</dbReference>
<keyword evidence="3" id="KW-1185">Reference proteome</keyword>
<evidence type="ECO:0000313" key="3">
    <source>
        <dbReference type="Proteomes" id="UP000031928"/>
    </source>
</evidence>
<dbReference type="EMBL" id="CP007790">
    <property type="protein sequence ID" value="AJK67887.1"/>
    <property type="molecule type" value="Genomic_DNA"/>
</dbReference>
<keyword evidence="1" id="KW-0812">Transmembrane</keyword>
<feature type="transmembrane region" description="Helical" evidence="1">
    <location>
        <begin position="276"/>
        <end position="299"/>
    </location>
</feature>
<feature type="transmembrane region" description="Helical" evidence="1">
    <location>
        <begin position="210"/>
        <end position="230"/>
    </location>
</feature>